<sequence>MVRTGATTNVPRGGYRGVGMNAVSGGGVAIHPTHATGLATTGSGAGAGAGVVDGGVLAGSWSMPTGLGGLYLAVATACLGCLVAGWVVRVVLMYRLRRRPASPGAGRPLDVWEIALLVAGPGRFAQVALVAMHRRRRAVIGADRRIGLLAPVPEDGYERAVFDAVGSARTAVTDPVVEHIARSTPTAVWRPARTRLEQDGLLLTEREVGPRGVTGLCGVLLPGLGFAIAGGVNGYPVPGGLLFFAQLAVVTPLFDRTLAPQTLTGRARIAELRTMPPTVSTDSDEDALIRLAVFGPEALPDPALRTALMPPPAQPTPG</sequence>
<dbReference type="NCBIfam" id="TIGR04222">
    <property type="entry name" value="near_uncomplex"/>
    <property type="match status" value="1"/>
</dbReference>
<evidence type="ECO:0000256" key="1">
    <source>
        <dbReference type="SAM" id="Phobius"/>
    </source>
</evidence>
<dbReference type="Proteomes" id="UP000286931">
    <property type="component" value="Unassembled WGS sequence"/>
</dbReference>
<comment type="caution">
    <text evidence="2">The sequence shown here is derived from an EMBL/GenBank/DDBJ whole genome shotgun (WGS) entry which is preliminary data.</text>
</comment>
<protein>
    <recommendedName>
        <fullName evidence="4">TIGR04222 domain-containing membrane protein</fullName>
    </recommendedName>
</protein>
<accession>A0A401Z0Z1</accession>
<proteinExistence type="predicted"/>
<feature type="transmembrane region" description="Helical" evidence="1">
    <location>
        <begin position="70"/>
        <end position="92"/>
    </location>
</feature>
<evidence type="ECO:0000313" key="3">
    <source>
        <dbReference type="Proteomes" id="UP000286931"/>
    </source>
</evidence>
<keyword evidence="3" id="KW-1185">Reference proteome</keyword>
<keyword evidence="1" id="KW-0812">Transmembrane</keyword>
<dbReference type="EMBL" id="BIFH01000040">
    <property type="protein sequence ID" value="GCE00502.1"/>
    <property type="molecule type" value="Genomic_DNA"/>
</dbReference>
<dbReference type="AlphaFoldDB" id="A0A401Z0Z1"/>
<organism evidence="2 3">
    <name type="scientific">Embleya hyalina</name>
    <dbReference type="NCBI Taxonomy" id="516124"/>
    <lineage>
        <taxon>Bacteria</taxon>
        <taxon>Bacillati</taxon>
        <taxon>Actinomycetota</taxon>
        <taxon>Actinomycetes</taxon>
        <taxon>Kitasatosporales</taxon>
        <taxon>Streptomycetaceae</taxon>
        <taxon>Embleya</taxon>
    </lineage>
</organism>
<name>A0A401Z0Z1_9ACTN</name>
<evidence type="ECO:0008006" key="4">
    <source>
        <dbReference type="Google" id="ProtNLM"/>
    </source>
</evidence>
<reference evidence="2 3" key="1">
    <citation type="submission" date="2018-12" db="EMBL/GenBank/DDBJ databases">
        <title>Draft genome sequence of Embleya hyalina NBRC 13850T.</title>
        <authorList>
            <person name="Komaki H."/>
            <person name="Hosoyama A."/>
            <person name="Kimura A."/>
            <person name="Ichikawa N."/>
            <person name="Tamura T."/>
        </authorList>
    </citation>
    <scope>NUCLEOTIDE SEQUENCE [LARGE SCALE GENOMIC DNA]</scope>
    <source>
        <strain evidence="2 3">NBRC 13850</strain>
    </source>
</reference>
<keyword evidence="1" id="KW-1133">Transmembrane helix</keyword>
<keyword evidence="1" id="KW-0472">Membrane</keyword>
<evidence type="ECO:0000313" key="2">
    <source>
        <dbReference type="EMBL" id="GCE00502.1"/>
    </source>
</evidence>
<dbReference type="InterPro" id="IPR026467">
    <property type="entry name" value="Ser/Gly_Cys_C_dom"/>
</dbReference>
<gene>
    <name evidence="2" type="ORF">EHYA_08228</name>
</gene>